<evidence type="ECO:0008006" key="3">
    <source>
        <dbReference type="Google" id="ProtNLM"/>
    </source>
</evidence>
<reference evidence="1 2" key="1">
    <citation type="submission" date="2019-07" db="EMBL/GenBank/DDBJ databases">
        <title>Whole genome shotgun sequence of Sphingobacterium mizutaii NBRC 14946.</title>
        <authorList>
            <person name="Hosoyama A."/>
            <person name="Uohara A."/>
            <person name="Ohji S."/>
            <person name="Ichikawa N."/>
        </authorList>
    </citation>
    <scope>NUCLEOTIDE SEQUENCE [LARGE SCALE GENOMIC DNA]</scope>
    <source>
        <strain evidence="1 2">NBRC 14946</strain>
    </source>
</reference>
<dbReference type="InterPro" id="IPR041662">
    <property type="entry name" value="SusD-like_2"/>
</dbReference>
<evidence type="ECO:0000313" key="1">
    <source>
        <dbReference type="EMBL" id="GEM69373.1"/>
    </source>
</evidence>
<dbReference type="SUPFAM" id="SSF48452">
    <property type="entry name" value="TPR-like"/>
    <property type="match status" value="1"/>
</dbReference>
<accession>A0ABQ0W603</accession>
<dbReference type="Gene3D" id="1.25.40.390">
    <property type="match status" value="1"/>
</dbReference>
<keyword evidence="2" id="KW-1185">Reference proteome</keyword>
<dbReference type="Pfam" id="PF12771">
    <property type="entry name" value="SusD-like_2"/>
    <property type="match status" value="1"/>
</dbReference>
<protein>
    <recommendedName>
        <fullName evidence="3">Starch-binding associating with outer membrane</fullName>
    </recommendedName>
</protein>
<evidence type="ECO:0000313" key="2">
    <source>
        <dbReference type="Proteomes" id="UP000321676"/>
    </source>
</evidence>
<comment type="caution">
    <text evidence="1">The sequence shown here is derived from an EMBL/GenBank/DDBJ whole genome shotgun (WGS) entry which is preliminary data.</text>
</comment>
<dbReference type="Proteomes" id="UP000321676">
    <property type="component" value="Unassembled WGS sequence"/>
</dbReference>
<proteinExistence type="predicted"/>
<sequence length="509" mass="56167">MLGSNLIEKKMKQKILLAILATSLVLSGCKDSFFDINTNPNRPTIASVTPQYILPMVLKQTATRMGTQYSFAASWTGYYGRGASYGPSLPLENYSITPAFQQGQWANSTTTWFDVLNDAELMAQKAEATNETFFLGVSKVIKAIGFMYLVDMYNNVPYKDALKGDANIAPAYEKGQDIYADLLVQLEEARQIFKANPEISDATATADVLFGGDLTMWRKLANTQSLKLLIHQSEFAKNPTAEIAKITADGSGFIEAGNSANLTLSFANNEGQVNPVYMSYVADQSGIETDAFNRVSAYLLDRYVSNNDIRYQYLFDKADSPVDPNIEYVGAIFGGPTVQGLYSANQSRVVGPGIVSSGSAPMWFFTSVESLFLQAEATQRGWLAGNAKTTYENAVSESFKWLNVTNAQAEATDLLANSANWDNAANKLELIINQKYLSLPSINNFEAWVDYRRLGFPTDVPLSANPNIQGRKIPLRLMYPQSEYSYNNANVTAQGDIDPQTSKIFWDVN</sequence>
<organism evidence="1 2">
    <name type="scientific">Sphingobacterium mizutaii NBRC 14946 = DSM 11724</name>
    <dbReference type="NCBI Taxonomy" id="1220576"/>
    <lineage>
        <taxon>Bacteria</taxon>
        <taxon>Pseudomonadati</taxon>
        <taxon>Bacteroidota</taxon>
        <taxon>Sphingobacteriia</taxon>
        <taxon>Sphingobacteriales</taxon>
        <taxon>Sphingobacteriaceae</taxon>
        <taxon>Sphingobacterium</taxon>
    </lineage>
</organism>
<name>A0ABQ0W603_9SPHI</name>
<dbReference type="InterPro" id="IPR011990">
    <property type="entry name" value="TPR-like_helical_dom_sf"/>
</dbReference>
<dbReference type="EMBL" id="BJXH01000036">
    <property type="protein sequence ID" value="GEM69373.1"/>
    <property type="molecule type" value="Genomic_DNA"/>
</dbReference>
<gene>
    <name evidence="1" type="ORF">SMI01S_29790</name>
</gene>